<dbReference type="AlphaFoldDB" id="A0A1T5D4A9"/>
<dbReference type="GO" id="GO:0016746">
    <property type="term" value="F:acyltransferase activity"/>
    <property type="evidence" value="ECO:0007669"/>
    <property type="project" value="UniProtKB-KW"/>
</dbReference>
<feature type="transmembrane region" description="Helical" evidence="1">
    <location>
        <begin position="203"/>
        <end position="224"/>
    </location>
</feature>
<keyword evidence="1" id="KW-1133">Transmembrane helix</keyword>
<feature type="transmembrane region" description="Helical" evidence="1">
    <location>
        <begin position="121"/>
        <end position="141"/>
    </location>
</feature>
<feature type="transmembrane region" description="Helical" evidence="1">
    <location>
        <begin position="337"/>
        <end position="359"/>
    </location>
</feature>
<accession>A0A1T5D4A9</accession>
<feature type="transmembrane region" description="Helical" evidence="1">
    <location>
        <begin position="54"/>
        <end position="76"/>
    </location>
</feature>
<protein>
    <submittedName>
        <fullName evidence="2">Predicted acyltransferase</fullName>
    </submittedName>
</protein>
<evidence type="ECO:0000313" key="3">
    <source>
        <dbReference type="Proteomes" id="UP000190852"/>
    </source>
</evidence>
<evidence type="ECO:0000256" key="1">
    <source>
        <dbReference type="SAM" id="Phobius"/>
    </source>
</evidence>
<dbReference type="PANTHER" id="PTHR31061">
    <property type="entry name" value="LD22376P"/>
    <property type="match status" value="1"/>
</dbReference>
<feature type="transmembrane region" description="Helical" evidence="1">
    <location>
        <begin position="266"/>
        <end position="286"/>
    </location>
</feature>
<keyword evidence="2" id="KW-0808">Transferase</keyword>
<gene>
    <name evidence="2" type="ORF">SAMN05660349_02227</name>
</gene>
<keyword evidence="1" id="KW-0472">Membrane</keyword>
<keyword evidence="1" id="KW-0812">Transmembrane</keyword>
<keyword evidence="2" id="KW-0012">Acyltransferase</keyword>
<feature type="transmembrane region" description="Helical" evidence="1">
    <location>
        <begin position="12"/>
        <end position="34"/>
    </location>
</feature>
<dbReference type="EMBL" id="FUYQ01000016">
    <property type="protein sequence ID" value="SKB66499.1"/>
    <property type="molecule type" value="Genomic_DNA"/>
</dbReference>
<dbReference type="RefSeq" id="WP_079683705.1">
    <property type="nucleotide sequence ID" value="NZ_FUYQ01000016.1"/>
</dbReference>
<feature type="transmembrane region" description="Helical" evidence="1">
    <location>
        <begin position="298"/>
        <end position="317"/>
    </location>
</feature>
<name>A0A1T5D4A9_9BACT</name>
<sequence>MEQQRLQSLDALRGFDMLFIMGGSSFFVALSKFLPASIGEAIARQMEHTAWSGFTFYDMIFPLFLFIAGISFPYSLSNQQAKGIPRKTIYLRILKRGFILVLLGIVYNGALQLAIGEIRFASVLARIGIAWMVAALIFMNVNRLGRGFICAFILIGYWLLLAFVPSPEAGGADPFSMEGSIVGYIDRIIVPGRLHLTIHDPEGFMSTFPAIVSAMLGMFAGELVKSSAEKLTPMKKVGWLLLAGFFLCIAGKAWDVVFPINKNLWTSSFTCYVGGLSMILFAVFYMIIDVWKYRKWTLFFTVIGLNSITIYLAQRIINFDGISKFFLGGIIKFLPENLAFLVSSVGYIAVCWGFLYFLYKKKIFLKV</sequence>
<reference evidence="3" key="1">
    <citation type="submission" date="2017-02" db="EMBL/GenBank/DDBJ databases">
        <authorList>
            <person name="Varghese N."/>
            <person name="Submissions S."/>
        </authorList>
    </citation>
    <scope>NUCLEOTIDE SEQUENCE [LARGE SCALE GENOMIC DNA]</scope>
    <source>
        <strain evidence="3">DSM 24967</strain>
    </source>
</reference>
<keyword evidence="3" id="KW-1185">Reference proteome</keyword>
<feature type="transmembrane region" description="Helical" evidence="1">
    <location>
        <begin position="148"/>
        <end position="166"/>
    </location>
</feature>
<evidence type="ECO:0000313" key="2">
    <source>
        <dbReference type="EMBL" id="SKB66499.1"/>
    </source>
</evidence>
<dbReference type="PANTHER" id="PTHR31061:SF24">
    <property type="entry name" value="LD22376P"/>
    <property type="match status" value="1"/>
</dbReference>
<proteinExistence type="predicted"/>
<dbReference type="Proteomes" id="UP000190852">
    <property type="component" value="Unassembled WGS sequence"/>
</dbReference>
<feature type="transmembrane region" description="Helical" evidence="1">
    <location>
        <begin position="236"/>
        <end position="254"/>
    </location>
</feature>
<feature type="transmembrane region" description="Helical" evidence="1">
    <location>
        <begin position="97"/>
        <end position="115"/>
    </location>
</feature>
<organism evidence="2 3">
    <name type="scientific">Parabacteroides chartae</name>
    <dbReference type="NCBI Taxonomy" id="1037355"/>
    <lineage>
        <taxon>Bacteria</taxon>
        <taxon>Pseudomonadati</taxon>
        <taxon>Bacteroidota</taxon>
        <taxon>Bacteroidia</taxon>
        <taxon>Bacteroidales</taxon>
        <taxon>Tannerellaceae</taxon>
        <taxon>Parabacteroides</taxon>
    </lineage>
</organism>